<evidence type="ECO:0000256" key="1">
    <source>
        <dbReference type="SAM" id="MobiDB-lite"/>
    </source>
</evidence>
<feature type="region of interest" description="Disordered" evidence="1">
    <location>
        <begin position="230"/>
        <end position="277"/>
    </location>
</feature>
<reference evidence="2 3" key="1">
    <citation type="submission" date="2017-04" db="EMBL/GenBank/DDBJ databases">
        <authorList>
            <person name="Afonso C.L."/>
            <person name="Miller P.J."/>
            <person name="Scott M.A."/>
            <person name="Spackman E."/>
            <person name="Goraichik I."/>
            <person name="Dimitrov K.M."/>
            <person name="Suarez D.L."/>
            <person name="Swayne D.E."/>
        </authorList>
    </citation>
    <scope>NUCLEOTIDE SEQUENCE [LARGE SCALE GENOMIC DNA]</scope>
    <source>
        <strain evidence="2 3">DSM 43828</strain>
    </source>
</reference>
<name>A0A1W2FZ27_KIBAR</name>
<evidence type="ECO:0000313" key="2">
    <source>
        <dbReference type="EMBL" id="SMD27185.1"/>
    </source>
</evidence>
<protein>
    <submittedName>
        <fullName evidence="2">Uncharacterized protein</fullName>
    </submittedName>
</protein>
<sequence>MFSGIAEEGRSGAREAWIYDLVNKATNPNFYVGLKFDQLGLQRPKDREVISPLETWLSGIDPDEVDAALDNGGETPELYLSVRDWGLIFTAHPIKPARRGKPRHRLLGVYPAYGGFVNDQHKLRKTLDRKARHYGALDKPFVIAVMGMSSFMDNEDVENALFGNVVYRYSINQPEDGRWVRNRDGLWMRGAQPLATRVSGVLMGTGIFPWNHTHELPRLWTNPWATRSLPGTEPFPTATSDDTGTITYADTPTAGHDVFDLPEDWPGPERSFTDTDQ</sequence>
<accession>A0A1W2FZ27</accession>
<keyword evidence="3" id="KW-1185">Reference proteome</keyword>
<organism evidence="2 3">
    <name type="scientific">Kibdelosporangium aridum</name>
    <dbReference type="NCBI Taxonomy" id="2030"/>
    <lineage>
        <taxon>Bacteria</taxon>
        <taxon>Bacillati</taxon>
        <taxon>Actinomycetota</taxon>
        <taxon>Actinomycetes</taxon>
        <taxon>Pseudonocardiales</taxon>
        <taxon>Pseudonocardiaceae</taxon>
        <taxon>Kibdelosporangium</taxon>
    </lineage>
</organism>
<dbReference type="RefSeq" id="WP_084434777.1">
    <property type="nucleotide sequence ID" value="NZ_FWXV01000021.1"/>
</dbReference>
<proteinExistence type="predicted"/>
<dbReference type="EMBL" id="FWXV01000021">
    <property type="protein sequence ID" value="SMD27185.1"/>
    <property type="molecule type" value="Genomic_DNA"/>
</dbReference>
<dbReference type="Proteomes" id="UP000192674">
    <property type="component" value="Unassembled WGS sequence"/>
</dbReference>
<dbReference type="AlphaFoldDB" id="A0A1W2FZ27"/>
<dbReference type="OrthoDB" id="5288829at2"/>
<evidence type="ECO:0000313" key="3">
    <source>
        <dbReference type="Proteomes" id="UP000192674"/>
    </source>
</evidence>
<gene>
    <name evidence="2" type="ORF">SAMN05661093_10782</name>
</gene>
<feature type="compositionally biased region" description="Polar residues" evidence="1">
    <location>
        <begin position="237"/>
        <end position="250"/>
    </location>
</feature>